<feature type="region of interest" description="Disordered" evidence="1">
    <location>
        <begin position="37"/>
        <end position="79"/>
    </location>
</feature>
<comment type="caution">
    <text evidence="2">The sequence shown here is derived from an EMBL/GenBank/DDBJ whole genome shotgun (WGS) entry which is preliminary data.</text>
</comment>
<evidence type="ECO:0000256" key="1">
    <source>
        <dbReference type="SAM" id="MobiDB-lite"/>
    </source>
</evidence>
<proteinExistence type="predicted"/>
<keyword evidence="3" id="KW-1185">Reference proteome</keyword>
<gene>
    <name evidence="2" type="ORF">F8M41_022896</name>
</gene>
<dbReference type="OrthoDB" id="2443686at2759"/>
<dbReference type="AlphaFoldDB" id="A0A8H4AEC7"/>
<reference evidence="2 3" key="1">
    <citation type="journal article" date="2019" name="Environ. Microbiol.">
        <title>At the nexus of three kingdoms: the genome of the mycorrhizal fungus Gigaspora margarita provides insights into plant, endobacterial and fungal interactions.</title>
        <authorList>
            <person name="Venice F."/>
            <person name="Ghignone S."/>
            <person name="Salvioli di Fossalunga A."/>
            <person name="Amselem J."/>
            <person name="Novero M."/>
            <person name="Xianan X."/>
            <person name="Sedzielewska Toro K."/>
            <person name="Morin E."/>
            <person name="Lipzen A."/>
            <person name="Grigoriev I.V."/>
            <person name="Henrissat B."/>
            <person name="Martin F.M."/>
            <person name="Bonfante P."/>
        </authorList>
    </citation>
    <scope>NUCLEOTIDE SEQUENCE [LARGE SCALE GENOMIC DNA]</scope>
    <source>
        <strain evidence="2 3">BEG34</strain>
    </source>
</reference>
<name>A0A8H4AEC7_GIGMA</name>
<feature type="compositionally biased region" description="Low complexity" evidence="1">
    <location>
        <begin position="55"/>
        <end position="74"/>
    </location>
</feature>
<evidence type="ECO:0000313" key="2">
    <source>
        <dbReference type="EMBL" id="KAF0485004.1"/>
    </source>
</evidence>
<sequence>MVGCDHGHIYKYNNSSAKVCDYEIRNSCAQCGKLNCTSNPLVKTKPPLTPKARLSSTSKATPKPPKNNATKPKSISNSPINAGEVFDACEAVAVKSALIGRLAAYGGMNALYIAITTAVGATQAIGSLCSSTWEKFCQI</sequence>
<evidence type="ECO:0000313" key="3">
    <source>
        <dbReference type="Proteomes" id="UP000439903"/>
    </source>
</evidence>
<organism evidence="2 3">
    <name type="scientific">Gigaspora margarita</name>
    <dbReference type="NCBI Taxonomy" id="4874"/>
    <lineage>
        <taxon>Eukaryota</taxon>
        <taxon>Fungi</taxon>
        <taxon>Fungi incertae sedis</taxon>
        <taxon>Mucoromycota</taxon>
        <taxon>Glomeromycotina</taxon>
        <taxon>Glomeromycetes</taxon>
        <taxon>Diversisporales</taxon>
        <taxon>Gigasporaceae</taxon>
        <taxon>Gigaspora</taxon>
    </lineage>
</organism>
<dbReference type="EMBL" id="WTPW01000726">
    <property type="protein sequence ID" value="KAF0485004.1"/>
    <property type="molecule type" value="Genomic_DNA"/>
</dbReference>
<protein>
    <submittedName>
        <fullName evidence="2">Uncharacterized protein</fullName>
    </submittedName>
</protein>
<dbReference type="Proteomes" id="UP000439903">
    <property type="component" value="Unassembled WGS sequence"/>
</dbReference>
<accession>A0A8H4AEC7</accession>